<keyword evidence="2" id="KW-1185">Reference proteome</keyword>
<accession>A0A4U5MJ89</accession>
<proteinExistence type="predicted"/>
<dbReference type="AlphaFoldDB" id="A0A4U5MJ89"/>
<reference evidence="1 2" key="2">
    <citation type="journal article" date="2019" name="G3 (Bethesda)">
        <title>Hybrid Assembly of the Genome of the Entomopathogenic Nematode Steinernema carpocapsae Identifies the X-Chromosome.</title>
        <authorList>
            <person name="Serra L."/>
            <person name="Macchietto M."/>
            <person name="Macias-Munoz A."/>
            <person name="McGill C.J."/>
            <person name="Rodriguez I.M."/>
            <person name="Rodriguez B."/>
            <person name="Murad R."/>
            <person name="Mortazavi A."/>
        </authorList>
    </citation>
    <scope>NUCLEOTIDE SEQUENCE [LARGE SCALE GENOMIC DNA]</scope>
    <source>
        <strain evidence="1 2">ALL</strain>
    </source>
</reference>
<evidence type="ECO:0000313" key="1">
    <source>
        <dbReference type="EMBL" id="TKR69437.1"/>
    </source>
</evidence>
<comment type="caution">
    <text evidence="1">The sequence shown here is derived from an EMBL/GenBank/DDBJ whole genome shotgun (WGS) entry which is preliminary data.</text>
</comment>
<evidence type="ECO:0000313" key="2">
    <source>
        <dbReference type="Proteomes" id="UP000298663"/>
    </source>
</evidence>
<organism evidence="1 2">
    <name type="scientific">Steinernema carpocapsae</name>
    <name type="common">Entomopathogenic nematode</name>
    <dbReference type="NCBI Taxonomy" id="34508"/>
    <lineage>
        <taxon>Eukaryota</taxon>
        <taxon>Metazoa</taxon>
        <taxon>Ecdysozoa</taxon>
        <taxon>Nematoda</taxon>
        <taxon>Chromadorea</taxon>
        <taxon>Rhabditida</taxon>
        <taxon>Tylenchina</taxon>
        <taxon>Panagrolaimomorpha</taxon>
        <taxon>Strongyloidoidea</taxon>
        <taxon>Steinernematidae</taxon>
        <taxon>Steinernema</taxon>
    </lineage>
</organism>
<dbReference type="EMBL" id="AZBU02000007">
    <property type="protein sequence ID" value="TKR69437.1"/>
    <property type="molecule type" value="Genomic_DNA"/>
</dbReference>
<gene>
    <name evidence="1" type="ORF">L596_021600</name>
</gene>
<reference evidence="1 2" key="1">
    <citation type="journal article" date="2015" name="Genome Biol.">
        <title>Comparative genomics of Steinernema reveals deeply conserved gene regulatory networks.</title>
        <authorList>
            <person name="Dillman A.R."/>
            <person name="Macchietto M."/>
            <person name="Porter C.F."/>
            <person name="Rogers A."/>
            <person name="Williams B."/>
            <person name="Antoshechkin I."/>
            <person name="Lee M.M."/>
            <person name="Goodwin Z."/>
            <person name="Lu X."/>
            <person name="Lewis E.E."/>
            <person name="Goodrich-Blair H."/>
            <person name="Stock S.P."/>
            <person name="Adams B.J."/>
            <person name="Sternberg P.W."/>
            <person name="Mortazavi A."/>
        </authorList>
    </citation>
    <scope>NUCLEOTIDE SEQUENCE [LARGE SCALE GENOMIC DNA]</scope>
    <source>
        <strain evidence="1 2">ALL</strain>
    </source>
</reference>
<name>A0A4U5MJ89_STECR</name>
<protein>
    <submittedName>
        <fullName evidence="1">Uncharacterized protein</fullName>
    </submittedName>
</protein>
<sequence length="177" mass="20279">MPVSVGNKLLSDDKTTVRVEGPKWAAYATALLSECCNPIDKLKMTNSKDPPNPEAIMLMERHPLQTESALFGEEFLHMEGKTEENAIASFFQKLKLKKCVFPICWFVVLCLTGGTHVKQEEVRNTTSVNASCKYEELCFWGRNNTEYYWIYPNVFYIFIHSSAAHFYINIVPIRNSL</sequence>
<dbReference type="Proteomes" id="UP000298663">
    <property type="component" value="Unassembled WGS sequence"/>
</dbReference>